<proteinExistence type="predicted"/>
<feature type="region of interest" description="Disordered" evidence="1">
    <location>
        <begin position="1"/>
        <end position="30"/>
    </location>
</feature>
<accession>A0A1H0WSK8</accession>
<dbReference type="AlphaFoldDB" id="A0A1H0WSK8"/>
<keyword evidence="3" id="KW-1185">Reference proteome</keyword>
<dbReference type="RefSeq" id="WP_090103950.1">
    <property type="nucleotide sequence ID" value="NZ_FNIX01000022.1"/>
</dbReference>
<protein>
    <submittedName>
        <fullName evidence="2">Uncharacterized protein</fullName>
    </submittedName>
</protein>
<evidence type="ECO:0000256" key="1">
    <source>
        <dbReference type="SAM" id="MobiDB-lite"/>
    </source>
</evidence>
<name>A0A1H0WSK8_9PSEU</name>
<dbReference type="Proteomes" id="UP000199691">
    <property type="component" value="Unassembled WGS sequence"/>
</dbReference>
<dbReference type="EMBL" id="FNIX01000022">
    <property type="protein sequence ID" value="SDP93572.1"/>
    <property type="molecule type" value="Genomic_DNA"/>
</dbReference>
<reference evidence="3" key="1">
    <citation type="submission" date="2016-10" db="EMBL/GenBank/DDBJ databases">
        <authorList>
            <person name="Varghese N."/>
            <person name="Submissions S."/>
        </authorList>
    </citation>
    <scope>NUCLEOTIDE SEQUENCE [LARGE SCALE GENOMIC DNA]</scope>
    <source>
        <strain evidence="3">CGMCC 4.6609</strain>
    </source>
</reference>
<dbReference type="STRING" id="641025.SAMN05421507_12245"/>
<sequence length="82" mass="8659">MTSSGPGAPELEPAGQGTAASGPPVTEPDLGRLELGKLDLCVELAAAGAELRHHLLCGDRDVADLLGAWIDTLLDEWNRRRD</sequence>
<gene>
    <name evidence="2" type="ORF">SAMN05421507_12245</name>
</gene>
<evidence type="ECO:0000313" key="2">
    <source>
        <dbReference type="EMBL" id="SDP93572.1"/>
    </source>
</evidence>
<organism evidence="2 3">
    <name type="scientific">Lentzea jiangxiensis</name>
    <dbReference type="NCBI Taxonomy" id="641025"/>
    <lineage>
        <taxon>Bacteria</taxon>
        <taxon>Bacillati</taxon>
        <taxon>Actinomycetota</taxon>
        <taxon>Actinomycetes</taxon>
        <taxon>Pseudonocardiales</taxon>
        <taxon>Pseudonocardiaceae</taxon>
        <taxon>Lentzea</taxon>
    </lineage>
</organism>
<evidence type="ECO:0000313" key="3">
    <source>
        <dbReference type="Proteomes" id="UP000199691"/>
    </source>
</evidence>